<dbReference type="RefSeq" id="WP_078003307.1">
    <property type="nucleotide sequence ID" value="NZ_MRUL01000009.1"/>
</dbReference>
<reference evidence="1 2" key="1">
    <citation type="submission" date="2016-12" db="EMBL/GenBank/DDBJ databases">
        <title>Izhakiella australiana sp. nov. of genus Izhakiella isolated from Australian desert.</title>
        <authorList>
            <person name="Ji M."/>
        </authorList>
    </citation>
    <scope>NUCLEOTIDE SEQUENCE [LARGE SCALE GENOMIC DNA]</scope>
    <source>
        <strain evidence="1 2">D4N98</strain>
    </source>
</reference>
<sequence>MKPANEPQSSSFAHQPQDIEHEAEWFFAIITGDTTPGLPTLTFRLLATNAIYDAIAGVAEAFRSQRWISRIAGEQGFERRDEYDDGFQPVFATIVDARQRLVVGIQLMPTFLVLMPAFNDDETARIRQHQQVLETEAKLQQSQPGGEVIAHYLRRQSEIIGLHLADSHYRHHHEMKAIKSFISAGGTLEWFAAADRNSLN</sequence>
<dbReference type="Proteomes" id="UP000190667">
    <property type="component" value="Unassembled WGS sequence"/>
</dbReference>
<evidence type="ECO:0000313" key="1">
    <source>
        <dbReference type="EMBL" id="OON39374.1"/>
    </source>
</evidence>
<evidence type="ECO:0000313" key="2">
    <source>
        <dbReference type="Proteomes" id="UP000190667"/>
    </source>
</evidence>
<dbReference type="EMBL" id="MRUL01000009">
    <property type="protein sequence ID" value="OON39374.1"/>
    <property type="molecule type" value="Genomic_DNA"/>
</dbReference>
<accession>A0A1S8YJW2</accession>
<organism evidence="1 2">
    <name type="scientific">Izhakiella australiensis</name>
    <dbReference type="NCBI Taxonomy" id="1926881"/>
    <lineage>
        <taxon>Bacteria</taxon>
        <taxon>Pseudomonadati</taxon>
        <taxon>Pseudomonadota</taxon>
        <taxon>Gammaproteobacteria</taxon>
        <taxon>Enterobacterales</taxon>
        <taxon>Erwiniaceae</taxon>
        <taxon>Izhakiella</taxon>
    </lineage>
</organism>
<protein>
    <submittedName>
        <fullName evidence="1">Uncharacterized protein</fullName>
    </submittedName>
</protein>
<name>A0A1S8YJW2_9GAMM</name>
<dbReference type="OrthoDB" id="6636330at2"/>
<dbReference type="AlphaFoldDB" id="A0A1S8YJW2"/>
<gene>
    <name evidence="1" type="ORF">BTJ39_13920</name>
</gene>
<comment type="caution">
    <text evidence="1">The sequence shown here is derived from an EMBL/GenBank/DDBJ whole genome shotgun (WGS) entry which is preliminary data.</text>
</comment>
<keyword evidence="2" id="KW-1185">Reference proteome</keyword>
<proteinExistence type="predicted"/>